<dbReference type="NCBIfam" id="TIGR03843">
    <property type="entry name" value="SCO1664 family protein"/>
    <property type="match status" value="1"/>
</dbReference>
<comment type="caution">
    <text evidence="1">The sequence shown here is derived from an EMBL/GenBank/DDBJ whole genome shotgun (WGS) entry which is preliminary data.</text>
</comment>
<proteinExistence type="predicted"/>
<dbReference type="AlphaFoldDB" id="A0A7Y9ASM3"/>
<sequence length="291" mass="31294">MPPGERVPALNAAFAGVPEQEALARLATGELRVRGRLADASNATLYSTVETDEGELACVYKPVSGERPLWDFPDRTLARREVASYAVSASTGWDVVPPTVFRDGPLGPGSVQLWLQQDGADPADADDVVLPAPGAGLIDIVATRRVPPGWHTVLDAEDGGGRAVSLVHADDLRLRRIAVLDVVLNNADRKGGHVLPGWSGAVHGVDHGLTFHEEPKLRTVLWGFGGQHLLAHEREVLSVLVADLDGALGELLAQLLSVEEVVATLERTQRLLTADRLPRPRGHRTIPWPPF</sequence>
<protein>
    <submittedName>
        <fullName evidence="1">Putative repeat protein (TIGR03843 family)</fullName>
    </submittedName>
</protein>
<evidence type="ECO:0000313" key="2">
    <source>
        <dbReference type="Proteomes" id="UP000521922"/>
    </source>
</evidence>
<dbReference type="InterPro" id="IPR022292">
    <property type="entry name" value="CHP03843"/>
</dbReference>
<reference evidence="1 2" key="1">
    <citation type="submission" date="2020-07" db="EMBL/GenBank/DDBJ databases">
        <title>Sequencing the genomes of 1000 actinobacteria strains.</title>
        <authorList>
            <person name="Klenk H.-P."/>
        </authorList>
    </citation>
    <scope>NUCLEOTIDE SEQUENCE [LARGE SCALE GENOMIC DNA]</scope>
    <source>
        <strain evidence="1 2">DSM 7487</strain>
    </source>
</reference>
<accession>A0A7Y9ASM3</accession>
<dbReference type="Proteomes" id="UP000521922">
    <property type="component" value="Unassembled WGS sequence"/>
</dbReference>
<keyword evidence="2" id="KW-1185">Reference proteome</keyword>
<dbReference type="EMBL" id="JACCBB010000001">
    <property type="protein sequence ID" value="NYD20663.1"/>
    <property type="molecule type" value="Genomic_DNA"/>
</dbReference>
<name>A0A7Y9ASM3_9ACTN</name>
<evidence type="ECO:0000313" key="1">
    <source>
        <dbReference type="EMBL" id="NYD20663.1"/>
    </source>
</evidence>
<gene>
    <name evidence="1" type="ORF">BJ968_000203</name>
</gene>
<dbReference type="RefSeq" id="WP_218884678.1">
    <property type="nucleotide sequence ID" value="NZ_BAAAGN010000002.1"/>
</dbReference>
<organism evidence="1 2">
    <name type="scientific">Kineococcus aurantiacus</name>
    <dbReference type="NCBI Taxonomy" id="37633"/>
    <lineage>
        <taxon>Bacteria</taxon>
        <taxon>Bacillati</taxon>
        <taxon>Actinomycetota</taxon>
        <taxon>Actinomycetes</taxon>
        <taxon>Kineosporiales</taxon>
        <taxon>Kineosporiaceae</taxon>
        <taxon>Kineococcus</taxon>
    </lineage>
</organism>